<dbReference type="AlphaFoldDB" id="A0A7J9K7T0"/>
<comment type="caution">
    <text evidence="1">The sequence shown here is derived from an EMBL/GenBank/DDBJ whole genome shotgun (WGS) entry which is preliminary data.</text>
</comment>
<evidence type="ECO:0000313" key="1">
    <source>
        <dbReference type="EMBL" id="MBA0842396.1"/>
    </source>
</evidence>
<organism evidence="1 2">
    <name type="scientific">Gossypium armourianum</name>
    <dbReference type="NCBI Taxonomy" id="34283"/>
    <lineage>
        <taxon>Eukaryota</taxon>
        <taxon>Viridiplantae</taxon>
        <taxon>Streptophyta</taxon>
        <taxon>Embryophyta</taxon>
        <taxon>Tracheophyta</taxon>
        <taxon>Spermatophyta</taxon>
        <taxon>Magnoliopsida</taxon>
        <taxon>eudicotyledons</taxon>
        <taxon>Gunneridae</taxon>
        <taxon>Pentapetalae</taxon>
        <taxon>rosids</taxon>
        <taxon>malvids</taxon>
        <taxon>Malvales</taxon>
        <taxon>Malvaceae</taxon>
        <taxon>Malvoideae</taxon>
        <taxon>Gossypium</taxon>
    </lineage>
</organism>
<accession>A0A7J9K7T0</accession>
<reference evidence="1 2" key="1">
    <citation type="journal article" date="2019" name="Genome Biol. Evol.">
        <title>Insights into the evolution of the New World diploid cottons (Gossypium, subgenus Houzingenia) based on genome sequencing.</title>
        <authorList>
            <person name="Grover C.E."/>
            <person name="Arick M.A. 2nd"/>
            <person name="Thrash A."/>
            <person name="Conover J.L."/>
            <person name="Sanders W.S."/>
            <person name="Peterson D.G."/>
            <person name="Frelichowski J.E."/>
            <person name="Scheffler J.A."/>
            <person name="Scheffler B.E."/>
            <person name="Wendel J.F."/>
        </authorList>
    </citation>
    <scope>NUCLEOTIDE SEQUENCE [LARGE SCALE GENOMIC DNA]</scope>
    <source>
        <strain evidence="1">6</strain>
        <tissue evidence="1">Leaf</tissue>
    </source>
</reference>
<sequence length="29" mass="3464">MGWLRDTFSEPGDDSTEVERVRYAWAYIL</sequence>
<dbReference type="EMBL" id="JABFAE010000012">
    <property type="protein sequence ID" value="MBA0842396.1"/>
    <property type="molecule type" value="Genomic_DNA"/>
</dbReference>
<gene>
    <name evidence="1" type="ORF">Goarm_002221</name>
</gene>
<evidence type="ECO:0000313" key="2">
    <source>
        <dbReference type="Proteomes" id="UP000593575"/>
    </source>
</evidence>
<name>A0A7J9K7T0_9ROSI</name>
<keyword evidence="2" id="KW-1185">Reference proteome</keyword>
<dbReference type="Proteomes" id="UP000593575">
    <property type="component" value="Unassembled WGS sequence"/>
</dbReference>
<proteinExistence type="predicted"/>
<protein>
    <submittedName>
        <fullName evidence="1">Uncharacterized protein</fullName>
    </submittedName>
</protein>